<dbReference type="AlphaFoldDB" id="A0A1I7XC78"/>
<reference evidence="3" key="1">
    <citation type="submission" date="2016-11" db="UniProtKB">
        <authorList>
            <consortium name="WormBaseParasite"/>
        </authorList>
    </citation>
    <scope>IDENTIFICATION</scope>
</reference>
<name>A0A1I7XC78_HETBA</name>
<feature type="region of interest" description="Disordered" evidence="1">
    <location>
        <begin position="54"/>
        <end position="78"/>
    </location>
</feature>
<protein>
    <submittedName>
        <fullName evidence="3">Secreted protein</fullName>
    </submittedName>
</protein>
<evidence type="ECO:0000256" key="1">
    <source>
        <dbReference type="SAM" id="MobiDB-lite"/>
    </source>
</evidence>
<evidence type="ECO:0000313" key="2">
    <source>
        <dbReference type="Proteomes" id="UP000095283"/>
    </source>
</evidence>
<proteinExistence type="predicted"/>
<dbReference type="Proteomes" id="UP000095283">
    <property type="component" value="Unplaced"/>
</dbReference>
<feature type="compositionally biased region" description="Polar residues" evidence="1">
    <location>
        <begin position="59"/>
        <end position="78"/>
    </location>
</feature>
<sequence>MICLIRTTLLCVNESWLARCAKNGCQGNAPPLLYLAKLDQLIISPVPPRHFVTIRDGHNQTTDGTTPYRGSTTAKKGF</sequence>
<organism evidence="2 3">
    <name type="scientific">Heterorhabditis bacteriophora</name>
    <name type="common">Entomopathogenic nematode worm</name>
    <dbReference type="NCBI Taxonomy" id="37862"/>
    <lineage>
        <taxon>Eukaryota</taxon>
        <taxon>Metazoa</taxon>
        <taxon>Ecdysozoa</taxon>
        <taxon>Nematoda</taxon>
        <taxon>Chromadorea</taxon>
        <taxon>Rhabditida</taxon>
        <taxon>Rhabditina</taxon>
        <taxon>Rhabditomorpha</taxon>
        <taxon>Strongyloidea</taxon>
        <taxon>Heterorhabditidae</taxon>
        <taxon>Heterorhabditis</taxon>
    </lineage>
</organism>
<accession>A0A1I7XC78</accession>
<keyword evidence="2" id="KW-1185">Reference proteome</keyword>
<evidence type="ECO:0000313" key="3">
    <source>
        <dbReference type="WBParaSite" id="Hba_15294"/>
    </source>
</evidence>
<dbReference type="WBParaSite" id="Hba_15294">
    <property type="protein sequence ID" value="Hba_15294"/>
    <property type="gene ID" value="Hba_15294"/>
</dbReference>